<evidence type="ECO:0000256" key="11">
    <source>
        <dbReference type="ARBA" id="ARBA00023160"/>
    </source>
</evidence>
<evidence type="ECO:0000256" key="10">
    <source>
        <dbReference type="ARBA" id="ARBA00023136"/>
    </source>
</evidence>
<dbReference type="RefSeq" id="WP_145048522.1">
    <property type="nucleotide sequence ID" value="NZ_CP036433.1"/>
</dbReference>
<comment type="similarity">
    <text evidence="2">Belongs to the fatty acid desaturase type 2 family.</text>
</comment>
<dbReference type="GO" id="GO:0016717">
    <property type="term" value="F:oxidoreductase activity, acting on paired donors, with oxidation of a pair of donors resulting in the reduction of molecular oxygen to two molecules of water"/>
    <property type="evidence" value="ECO:0007669"/>
    <property type="project" value="InterPro"/>
</dbReference>
<evidence type="ECO:0000256" key="5">
    <source>
        <dbReference type="ARBA" id="ARBA00022832"/>
    </source>
</evidence>
<proteinExistence type="inferred from homology"/>
<dbReference type="Pfam" id="PF00487">
    <property type="entry name" value="FA_desaturase"/>
    <property type="match status" value="1"/>
</dbReference>
<evidence type="ECO:0000259" key="13">
    <source>
        <dbReference type="Pfam" id="PF00487"/>
    </source>
</evidence>
<evidence type="ECO:0000256" key="2">
    <source>
        <dbReference type="ARBA" id="ARBA00008749"/>
    </source>
</evidence>
<dbReference type="InterPro" id="IPR015876">
    <property type="entry name" value="Acyl-CoA_DS"/>
</dbReference>
<dbReference type="GO" id="GO:0006633">
    <property type="term" value="P:fatty acid biosynthetic process"/>
    <property type="evidence" value="ECO:0007669"/>
    <property type="project" value="UniProtKB-KW"/>
</dbReference>
<keyword evidence="7" id="KW-0560">Oxidoreductase</keyword>
<dbReference type="CDD" id="cd03505">
    <property type="entry name" value="Delta9-FADS-like"/>
    <property type="match status" value="1"/>
</dbReference>
<evidence type="ECO:0000256" key="8">
    <source>
        <dbReference type="ARBA" id="ARBA00023004"/>
    </source>
</evidence>
<reference evidence="14 15" key="1">
    <citation type="submission" date="2019-02" db="EMBL/GenBank/DDBJ databases">
        <title>Deep-cultivation of Planctomycetes and their phenomic and genomic characterization uncovers novel biology.</title>
        <authorList>
            <person name="Wiegand S."/>
            <person name="Jogler M."/>
            <person name="Boedeker C."/>
            <person name="Pinto D."/>
            <person name="Vollmers J."/>
            <person name="Rivas-Marin E."/>
            <person name="Kohn T."/>
            <person name="Peeters S.H."/>
            <person name="Heuer A."/>
            <person name="Rast P."/>
            <person name="Oberbeckmann S."/>
            <person name="Bunk B."/>
            <person name="Jeske O."/>
            <person name="Meyerdierks A."/>
            <person name="Storesund J.E."/>
            <person name="Kallscheuer N."/>
            <person name="Luecker S."/>
            <person name="Lage O.M."/>
            <person name="Pohl T."/>
            <person name="Merkel B.J."/>
            <person name="Hornburger P."/>
            <person name="Mueller R.-W."/>
            <person name="Bruemmer F."/>
            <person name="Labrenz M."/>
            <person name="Spormann A.M."/>
            <person name="Op den Camp H."/>
            <person name="Overmann J."/>
            <person name="Amann R."/>
            <person name="Jetten M.S.M."/>
            <person name="Mascher T."/>
            <person name="Medema M.H."/>
            <person name="Devos D.P."/>
            <person name="Kaster A.-K."/>
            <person name="Ovreas L."/>
            <person name="Rohde M."/>
            <person name="Galperin M.Y."/>
            <person name="Jogler C."/>
        </authorList>
    </citation>
    <scope>NUCLEOTIDE SEQUENCE [LARGE SCALE GENOMIC DNA]</scope>
    <source>
        <strain evidence="14 15">Pla85_3_4</strain>
    </source>
</reference>
<dbReference type="KEGG" id="lcre:Pla8534_02560"/>
<feature type="transmembrane region" description="Helical" evidence="12">
    <location>
        <begin position="39"/>
        <end position="57"/>
    </location>
</feature>
<keyword evidence="11" id="KW-0275">Fatty acid biosynthesis</keyword>
<evidence type="ECO:0000256" key="4">
    <source>
        <dbReference type="ARBA" id="ARBA00022692"/>
    </source>
</evidence>
<keyword evidence="5" id="KW-0276">Fatty acid metabolism</keyword>
<dbReference type="AlphaFoldDB" id="A0A518DKZ2"/>
<keyword evidence="15" id="KW-1185">Reference proteome</keyword>
<evidence type="ECO:0000313" key="14">
    <source>
        <dbReference type="EMBL" id="QDU92508.1"/>
    </source>
</evidence>
<feature type="transmembrane region" description="Helical" evidence="12">
    <location>
        <begin position="255"/>
        <end position="272"/>
    </location>
</feature>
<keyword evidence="10 12" id="KW-0472">Membrane</keyword>
<evidence type="ECO:0000256" key="6">
    <source>
        <dbReference type="ARBA" id="ARBA00022989"/>
    </source>
</evidence>
<gene>
    <name evidence="14" type="ORF">Pla8534_02560</name>
</gene>
<keyword evidence="3" id="KW-0444">Lipid biosynthesis</keyword>
<dbReference type="OrthoDB" id="19906at2"/>
<dbReference type="PRINTS" id="PR00075">
    <property type="entry name" value="FACDDSATRASE"/>
</dbReference>
<dbReference type="PANTHER" id="PTHR11351:SF31">
    <property type="entry name" value="DESATURASE 1, ISOFORM A-RELATED"/>
    <property type="match status" value="1"/>
</dbReference>
<feature type="transmembrane region" description="Helical" evidence="12">
    <location>
        <begin position="183"/>
        <end position="204"/>
    </location>
</feature>
<dbReference type="GO" id="GO:0016020">
    <property type="term" value="C:membrane"/>
    <property type="evidence" value="ECO:0007669"/>
    <property type="project" value="UniProtKB-SubCell"/>
</dbReference>
<keyword evidence="9" id="KW-0443">Lipid metabolism</keyword>
<feature type="transmembrane region" description="Helical" evidence="12">
    <location>
        <begin position="151"/>
        <end position="171"/>
    </location>
</feature>
<evidence type="ECO:0000256" key="3">
    <source>
        <dbReference type="ARBA" id="ARBA00022516"/>
    </source>
</evidence>
<protein>
    <submittedName>
        <fullName evidence="14">Fatty acid desaturase</fullName>
    </submittedName>
</protein>
<evidence type="ECO:0000256" key="9">
    <source>
        <dbReference type="ARBA" id="ARBA00023098"/>
    </source>
</evidence>
<sequence>MSLPGRVEWRRIVPFVLLHAACLLVLVVGWSWIAVGVAAGAYFARVFGLTAFYHRYFSHRAFKTSRTVQFLGALLGSSAGQGGPIWWAAHHRHHHRTSDQPEDIHSPVQQGFLWSHLLWFMTREANGTNYRVVKDWLKFPELRFLERHDSLAPTLLAIGMFALGATIGQLWPDSGTSGLQMLVWGSFVSSVALYHATFGINSLAHQFGSRRFATKDDSRNNFWLALVTFGEGWHNNHHYYPASARQGFRWWEIDVSYYLLIVLSWLGLVWDLKPAPAHVLASSVRRPAKEAA</sequence>
<dbReference type="Proteomes" id="UP000317648">
    <property type="component" value="Chromosome"/>
</dbReference>
<dbReference type="EMBL" id="CP036433">
    <property type="protein sequence ID" value="QDU92508.1"/>
    <property type="molecule type" value="Genomic_DNA"/>
</dbReference>
<organism evidence="14 15">
    <name type="scientific">Lignipirellula cremea</name>
    <dbReference type="NCBI Taxonomy" id="2528010"/>
    <lineage>
        <taxon>Bacteria</taxon>
        <taxon>Pseudomonadati</taxon>
        <taxon>Planctomycetota</taxon>
        <taxon>Planctomycetia</taxon>
        <taxon>Pirellulales</taxon>
        <taxon>Pirellulaceae</taxon>
        <taxon>Lignipirellula</taxon>
    </lineage>
</organism>
<evidence type="ECO:0000313" key="15">
    <source>
        <dbReference type="Proteomes" id="UP000317648"/>
    </source>
</evidence>
<feature type="transmembrane region" description="Helical" evidence="12">
    <location>
        <begin position="12"/>
        <end position="33"/>
    </location>
</feature>
<keyword evidence="6 12" id="KW-1133">Transmembrane helix</keyword>
<comment type="subcellular location">
    <subcellularLocation>
        <location evidence="1">Membrane</location>
        <topology evidence="1">Multi-pass membrane protein</topology>
    </subcellularLocation>
</comment>
<dbReference type="InterPro" id="IPR005804">
    <property type="entry name" value="FA_desaturase_dom"/>
</dbReference>
<evidence type="ECO:0000256" key="7">
    <source>
        <dbReference type="ARBA" id="ARBA00023002"/>
    </source>
</evidence>
<keyword evidence="8" id="KW-0408">Iron</keyword>
<name>A0A518DKZ2_9BACT</name>
<feature type="domain" description="Fatty acid desaturase" evidence="13">
    <location>
        <begin position="31"/>
        <end position="252"/>
    </location>
</feature>
<evidence type="ECO:0000256" key="12">
    <source>
        <dbReference type="SAM" id="Phobius"/>
    </source>
</evidence>
<accession>A0A518DKZ2</accession>
<evidence type="ECO:0000256" key="1">
    <source>
        <dbReference type="ARBA" id="ARBA00004141"/>
    </source>
</evidence>
<keyword evidence="4 12" id="KW-0812">Transmembrane</keyword>
<dbReference type="PANTHER" id="PTHR11351">
    <property type="entry name" value="ACYL-COA DESATURASE"/>
    <property type="match status" value="1"/>
</dbReference>